<dbReference type="InterPro" id="IPR045540">
    <property type="entry name" value="YegS/DAGK_C"/>
</dbReference>
<dbReference type="GO" id="GO:0005524">
    <property type="term" value="F:ATP binding"/>
    <property type="evidence" value="ECO:0007669"/>
    <property type="project" value="UniProtKB-KW"/>
</dbReference>
<evidence type="ECO:0000256" key="2">
    <source>
        <dbReference type="ARBA" id="ARBA00022741"/>
    </source>
</evidence>
<evidence type="ECO:0000259" key="5">
    <source>
        <dbReference type="PROSITE" id="PS50146"/>
    </source>
</evidence>
<gene>
    <name evidence="6" type="ORF">DB30_02507</name>
</gene>
<evidence type="ECO:0000256" key="1">
    <source>
        <dbReference type="ARBA" id="ARBA00022679"/>
    </source>
</evidence>
<dbReference type="InterPro" id="IPR001206">
    <property type="entry name" value="Diacylglycerol_kinase_cat_dom"/>
</dbReference>
<dbReference type="InterPro" id="IPR016064">
    <property type="entry name" value="NAD/diacylglycerol_kinase_sf"/>
</dbReference>
<evidence type="ECO:0000256" key="3">
    <source>
        <dbReference type="ARBA" id="ARBA00022777"/>
    </source>
</evidence>
<keyword evidence="1" id="KW-0808">Transferase</keyword>
<sequence>MNTAAQTPTPETVPAGKTTAIINPTASSGAAKKRWDHVHEALAVHFPGLEVRFTEAAGHATELCREALEAGADTILSVGGDGTTNEVLSGFVDEHGANRFPDAILAILAAGTGGDFQRMFGRRRMRRQVERLCCVQPRTVDYGIARYTDPSGQTRSRPFLNVASVGVSGEVVRRVNSSDSQLGPTLKYVLGSLKGIRAWRNVQVRMKFDDQPEDQRIDLTLGIVANGQYFGAGMWVAPGAKIDDGRFDAVTVEGMSRTKLTATLAKVFGGNHMRTKGISHKHATAVEFVPVSDEADVPIEIDGEQVGRLPARFELRAAALKIRIS</sequence>
<protein>
    <submittedName>
        <fullName evidence="6">Transcription regulator</fullName>
    </submittedName>
</protein>
<dbReference type="InterPro" id="IPR050187">
    <property type="entry name" value="Lipid_Phosphate_FormReg"/>
</dbReference>
<dbReference type="RefSeq" id="WP_052547790.1">
    <property type="nucleotide sequence ID" value="NZ_JMCC02000018.1"/>
</dbReference>
<evidence type="ECO:0000313" key="7">
    <source>
        <dbReference type="Proteomes" id="UP000031599"/>
    </source>
</evidence>
<reference evidence="6 7" key="1">
    <citation type="submission" date="2014-12" db="EMBL/GenBank/DDBJ databases">
        <title>Genome assembly of Enhygromyxa salina DSM 15201.</title>
        <authorList>
            <person name="Sharma G."/>
            <person name="Subramanian S."/>
        </authorList>
    </citation>
    <scope>NUCLEOTIDE SEQUENCE [LARGE SCALE GENOMIC DNA]</scope>
    <source>
        <strain evidence="6 7">DSM 15201</strain>
    </source>
</reference>
<dbReference type="PANTHER" id="PTHR12358:SF54">
    <property type="entry name" value="SPHINGOSINE KINASE RELATED PROTEIN"/>
    <property type="match status" value="1"/>
</dbReference>
<dbReference type="GO" id="GO:0016301">
    <property type="term" value="F:kinase activity"/>
    <property type="evidence" value="ECO:0007669"/>
    <property type="project" value="UniProtKB-KW"/>
</dbReference>
<dbReference type="Gene3D" id="3.40.50.10330">
    <property type="entry name" value="Probable inorganic polyphosphate/atp-NAD kinase, domain 1"/>
    <property type="match status" value="1"/>
</dbReference>
<name>A0A0C1ZK83_9BACT</name>
<dbReference type="NCBIfam" id="TIGR00147">
    <property type="entry name" value="YegS/Rv2252/BmrU family lipid kinase"/>
    <property type="match status" value="1"/>
</dbReference>
<evidence type="ECO:0000313" key="6">
    <source>
        <dbReference type="EMBL" id="KIG17884.1"/>
    </source>
</evidence>
<dbReference type="GO" id="GO:0008654">
    <property type="term" value="P:phospholipid biosynthetic process"/>
    <property type="evidence" value="ECO:0007669"/>
    <property type="project" value="InterPro"/>
</dbReference>
<dbReference type="PROSITE" id="PS50146">
    <property type="entry name" value="DAGK"/>
    <property type="match status" value="1"/>
</dbReference>
<dbReference type="InterPro" id="IPR005218">
    <property type="entry name" value="Diacylglycerol/lipid_kinase"/>
</dbReference>
<keyword evidence="4" id="KW-0067">ATP-binding</keyword>
<dbReference type="SUPFAM" id="SSF111331">
    <property type="entry name" value="NAD kinase/diacylglycerol kinase-like"/>
    <property type="match status" value="1"/>
</dbReference>
<dbReference type="Pfam" id="PF19279">
    <property type="entry name" value="YegS_C"/>
    <property type="match status" value="1"/>
</dbReference>
<dbReference type="AlphaFoldDB" id="A0A0C1ZK83"/>
<dbReference type="Proteomes" id="UP000031599">
    <property type="component" value="Unassembled WGS sequence"/>
</dbReference>
<dbReference type="PANTHER" id="PTHR12358">
    <property type="entry name" value="SPHINGOSINE KINASE"/>
    <property type="match status" value="1"/>
</dbReference>
<keyword evidence="2" id="KW-0547">Nucleotide-binding</keyword>
<dbReference type="EMBL" id="JMCC02000018">
    <property type="protein sequence ID" value="KIG17884.1"/>
    <property type="molecule type" value="Genomic_DNA"/>
</dbReference>
<dbReference type="Pfam" id="PF00781">
    <property type="entry name" value="DAGK_cat"/>
    <property type="match status" value="1"/>
</dbReference>
<proteinExistence type="predicted"/>
<comment type="caution">
    <text evidence="6">The sequence shown here is derived from an EMBL/GenBank/DDBJ whole genome shotgun (WGS) entry which is preliminary data.</text>
</comment>
<keyword evidence="3" id="KW-0418">Kinase</keyword>
<organism evidence="6 7">
    <name type="scientific">Enhygromyxa salina</name>
    <dbReference type="NCBI Taxonomy" id="215803"/>
    <lineage>
        <taxon>Bacteria</taxon>
        <taxon>Pseudomonadati</taxon>
        <taxon>Myxococcota</taxon>
        <taxon>Polyangia</taxon>
        <taxon>Nannocystales</taxon>
        <taxon>Nannocystaceae</taxon>
        <taxon>Enhygromyxa</taxon>
    </lineage>
</organism>
<feature type="domain" description="DAGKc" evidence="5">
    <location>
        <begin position="13"/>
        <end position="118"/>
    </location>
</feature>
<evidence type="ECO:0000256" key="4">
    <source>
        <dbReference type="ARBA" id="ARBA00022840"/>
    </source>
</evidence>
<dbReference type="Gene3D" id="2.60.200.40">
    <property type="match status" value="1"/>
</dbReference>
<dbReference type="InterPro" id="IPR017438">
    <property type="entry name" value="ATP-NAD_kinase_N"/>
</dbReference>
<accession>A0A0C1ZK83</accession>